<dbReference type="Pfam" id="PF01546">
    <property type="entry name" value="Peptidase_M20"/>
    <property type="match status" value="1"/>
</dbReference>
<dbReference type="Proteomes" id="UP000189666">
    <property type="component" value="Chromosome"/>
</dbReference>
<evidence type="ECO:0000313" key="3">
    <source>
        <dbReference type="EMBL" id="AQU89436.1"/>
    </source>
</evidence>
<dbReference type="GO" id="GO:0008777">
    <property type="term" value="F:acetylornithine deacetylase activity"/>
    <property type="evidence" value="ECO:0007669"/>
    <property type="project" value="TreeGrafter"/>
</dbReference>
<dbReference type="InterPro" id="IPR002933">
    <property type="entry name" value="Peptidase_M20"/>
</dbReference>
<evidence type="ECO:0000256" key="1">
    <source>
        <dbReference type="ARBA" id="ARBA00022801"/>
    </source>
</evidence>
<dbReference type="PANTHER" id="PTHR43808:SF31">
    <property type="entry name" value="N-ACETYL-L-CITRULLINE DEACETYLASE"/>
    <property type="match status" value="1"/>
</dbReference>
<dbReference type="InterPro" id="IPR050072">
    <property type="entry name" value="Peptidase_M20A"/>
</dbReference>
<keyword evidence="1" id="KW-0378">Hydrolase</keyword>
<evidence type="ECO:0000256" key="2">
    <source>
        <dbReference type="ARBA" id="ARBA00023285"/>
    </source>
</evidence>
<evidence type="ECO:0000313" key="4">
    <source>
        <dbReference type="Proteomes" id="UP000189666"/>
    </source>
</evidence>
<accession>A0A1U9RRC5</accession>
<dbReference type="PANTHER" id="PTHR43808">
    <property type="entry name" value="ACETYLORNITHINE DEACETYLASE"/>
    <property type="match status" value="1"/>
</dbReference>
<dbReference type="AlphaFoldDB" id="A0A1U9RRC5"/>
<gene>
    <name evidence="3" type="ORF">BW244_0018</name>
</gene>
<keyword evidence="2" id="KW-0170">Cobalt</keyword>
<organism evidence="3 4">
    <name type="scientific">Carsonella ruddii</name>
    <dbReference type="NCBI Taxonomy" id="114186"/>
    <lineage>
        <taxon>Bacteria</taxon>
        <taxon>Pseudomonadati</taxon>
        <taxon>Pseudomonadota</taxon>
        <taxon>Gammaproteobacteria</taxon>
        <taxon>Oceanospirillales</taxon>
        <taxon>Halomonadaceae</taxon>
        <taxon>Zymobacter group</taxon>
        <taxon>Candidatus Carsonella</taxon>
    </lineage>
</organism>
<dbReference type="RefSeq" id="WP_211118511.1">
    <property type="nucleotide sequence ID" value="NZ_CP019943.1"/>
</dbReference>
<dbReference type="Gene3D" id="3.40.630.10">
    <property type="entry name" value="Zn peptidases"/>
    <property type="match status" value="1"/>
</dbReference>
<dbReference type="EMBL" id="CP019943">
    <property type="protein sequence ID" value="AQU89436.1"/>
    <property type="molecule type" value="Genomic_DNA"/>
</dbReference>
<dbReference type="GO" id="GO:0006526">
    <property type="term" value="P:L-arginine biosynthetic process"/>
    <property type="evidence" value="ECO:0007669"/>
    <property type="project" value="TreeGrafter"/>
</dbReference>
<sequence>MLINFFFFIKFFLIKKTFSYCNENVFFLIINYINLYNFEIIKIRNVINLLTLIKENTIFISHLDVVHEGYLKWLKPAFSCICFKKKIFCRGITDMKGGFCCFFFLSKKKNFILTNDEENLSIYGVQYLINILKKRKYFFNLFYGAEPTSKNIVGDNIKISRRGSYNFKLIFIGKQKHCAYIGKNIINFSLKKIYNFINYNFEKKEIFEINNIFSISKLDNLTPINFFLKINYRFFFYKNIVFFKKIFFHFLKSKNFYFKWIFSGIPFYCYKNFYLKKIFNSIYNIQNIFSKINFLGGTSDLRYCYYFYNNSNYFELGLLNKTIHKLNEFNFFDDLYILNIIYNNFNNGIK</sequence>
<dbReference type="SUPFAM" id="SSF53187">
    <property type="entry name" value="Zn-dependent exopeptidases"/>
    <property type="match status" value="1"/>
</dbReference>
<name>A0A1U9RRC5_CARRU</name>
<proteinExistence type="predicted"/>
<reference evidence="3 4" key="1">
    <citation type="submission" date="2017-02" db="EMBL/GenBank/DDBJ databases">
        <title>Complete Genome of Candidatus Carsonella ruddii strain BC, a Nutritional Endosymbiont of Bactericera cockerelli.</title>
        <authorList>
            <person name="Riley A.B."/>
            <person name="Kim D.H."/>
            <person name="Hansen A.K."/>
        </authorList>
    </citation>
    <scope>NUCLEOTIDE SEQUENCE [LARGE SCALE GENOMIC DNA]</scope>
    <source>
        <strain evidence="3 4">BC</strain>
    </source>
</reference>
<protein>
    <submittedName>
        <fullName evidence="3">Succinyl-diaminopimelate desuccinylase</fullName>
    </submittedName>
</protein>